<dbReference type="Proteomes" id="UP000606786">
    <property type="component" value="Unassembled WGS sequence"/>
</dbReference>
<dbReference type="AlphaFoldDB" id="A0A811U505"/>
<dbReference type="PANTHER" id="PTHR47326">
    <property type="entry name" value="TRANSPOSABLE ELEMENT TC3 TRANSPOSASE-LIKE PROTEIN"/>
    <property type="match status" value="1"/>
</dbReference>
<dbReference type="InterPro" id="IPR036397">
    <property type="entry name" value="RNaseH_sf"/>
</dbReference>
<comment type="caution">
    <text evidence="1">The sequence shown here is derived from an EMBL/GenBank/DDBJ whole genome shotgun (WGS) entry which is preliminary data.</text>
</comment>
<dbReference type="EMBL" id="CAJHJT010000001">
    <property type="protein sequence ID" value="CAD6993438.1"/>
    <property type="molecule type" value="Genomic_DNA"/>
</dbReference>
<sequence length="135" mass="15700">MQPEQVTVWCGLWAGGILGPHFFKDDASRNVAGNYERDLLRGEFGEHFISSSGSVNWPPRSCDLTPLDYFVWDYVKFNVYTGKPASIDALEDNIEALIRELPAEMLERVCQNWTKRMFLLRHSHGQRFHEIIFKH</sequence>
<reference evidence="1" key="1">
    <citation type="submission" date="2020-11" db="EMBL/GenBank/DDBJ databases">
        <authorList>
            <person name="Whitehead M."/>
        </authorList>
    </citation>
    <scope>NUCLEOTIDE SEQUENCE</scope>
    <source>
        <strain evidence="1">EGII</strain>
    </source>
</reference>
<organism evidence="1 2">
    <name type="scientific">Ceratitis capitata</name>
    <name type="common">Mediterranean fruit fly</name>
    <name type="synonym">Tephritis capitata</name>
    <dbReference type="NCBI Taxonomy" id="7213"/>
    <lineage>
        <taxon>Eukaryota</taxon>
        <taxon>Metazoa</taxon>
        <taxon>Ecdysozoa</taxon>
        <taxon>Arthropoda</taxon>
        <taxon>Hexapoda</taxon>
        <taxon>Insecta</taxon>
        <taxon>Pterygota</taxon>
        <taxon>Neoptera</taxon>
        <taxon>Endopterygota</taxon>
        <taxon>Diptera</taxon>
        <taxon>Brachycera</taxon>
        <taxon>Muscomorpha</taxon>
        <taxon>Tephritoidea</taxon>
        <taxon>Tephritidae</taxon>
        <taxon>Ceratitis</taxon>
        <taxon>Ceratitis</taxon>
    </lineage>
</organism>
<evidence type="ECO:0000313" key="2">
    <source>
        <dbReference type="Proteomes" id="UP000606786"/>
    </source>
</evidence>
<protein>
    <submittedName>
        <fullName evidence="1">(Mediterranean fruit fly) hypothetical protein</fullName>
    </submittedName>
</protein>
<name>A0A811U505_CERCA</name>
<keyword evidence="2" id="KW-1185">Reference proteome</keyword>
<dbReference type="GO" id="GO:0003676">
    <property type="term" value="F:nucleic acid binding"/>
    <property type="evidence" value="ECO:0007669"/>
    <property type="project" value="InterPro"/>
</dbReference>
<evidence type="ECO:0000313" key="1">
    <source>
        <dbReference type="EMBL" id="CAD6993438.1"/>
    </source>
</evidence>
<dbReference type="Gene3D" id="3.30.420.10">
    <property type="entry name" value="Ribonuclease H-like superfamily/Ribonuclease H"/>
    <property type="match status" value="1"/>
</dbReference>
<proteinExistence type="predicted"/>
<dbReference type="PANTHER" id="PTHR47326:SF1">
    <property type="entry name" value="HTH PSQ-TYPE DOMAIN-CONTAINING PROTEIN"/>
    <property type="match status" value="1"/>
</dbReference>
<gene>
    <name evidence="1" type="ORF">CCAP1982_LOCUS2251</name>
</gene>
<accession>A0A811U505</accession>